<comment type="caution">
    <text evidence="1">The sequence shown here is derived from an EMBL/GenBank/DDBJ whole genome shotgun (WGS) entry which is preliminary data.</text>
</comment>
<proteinExistence type="predicted"/>
<name>A0A0F9PWJ0_9ZZZZ</name>
<organism evidence="1">
    <name type="scientific">marine sediment metagenome</name>
    <dbReference type="NCBI Taxonomy" id="412755"/>
    <lineage>
        <taxon>unclassified sequences</taxon>
        <taxon>metagenomes</taxon>
        <taxon>ecological metagenomes</taxon>
    </lineage>
</organism>
<gene>
    <name evidence="1" type="ORF">LCGC14_0778080</name>
</gene>
<reference evidence="1" key="1">
    <citation type="journal article" date="2015" name="Nature">
        <title>Complex archaea that bridge the gap between prokaryotes and eukaryotes.</title>
        <authorList>
            <person name="Spang A."/>
            <person name="Saw J.H."/>
            <person name="Jorgensen S.L."/>
            <person name="Zaremba-Niedzwiedzka K."/>
            <person name="Martijn J."/>
            <person name="Lind A.E."/>
            <person name="van Eijk R."/>
            <person name="Schleper C."/>
            <person name="Guy L."/>
            <person name="Ettema T.J."/>
        </authorList>
    </citation>
    <scope>NUCLEOTIDE SEQUENCE</scope>
</reference>
<sequence>MNDFSELINSILDEISGKYAFDWVTKISQYHRVVGSQFKSCHPCSISSSTESVMYIYTIQYILFIFYH</sequence>
<dbReference type="EMBL" id="LAZR01001995">
    <property type="protein sequence ID" value="KKN35995.1"/>
    <property type="molecule type" value="Genomic_DNA"/>
</dbReference>
<accession>A0A0F9PWJ0</accession>
<dbReference type="AlphaFoldDB" id="A0A0F9PWJ0"/>
<protein>
    <submittedName>
        <fullName evidence="1">Uncharacterized protein</fullName>
    </submittedName>
</protein>
<evidence type="ECO:0000313" key="1">
    <source>
        <dbReference type="EMBL" id="KKN35995.1"/>
    </source>
</evidence>